<name>A0ABR3AJN8_PHYBL</name>
<protein>
    <submittedName>
        <fullName evidence="2">Uncharacterized protein</fullName>
    </submittedName>
</protein>
<evidence type="ECO:0000313" key="3">
    <source>
        <dbReference type="Proteomes" id="UP001448207"/>
    </source>
</evidence>
<organism evidence="2 3">
    <name type="scientific">Phycomyces blakesleeanus</name>
    <dbReference type="NCBI Taxonomy" id="4837"/>
    <lineage>
        <taxon>Eukaryota</taxon>
        <taxon>Fungi</taxon>
        <taxon>Fungi incertae sedis</taxon>
        <taxon>Mucoromycota</taxon>
        <taxon>Mucoromycotina</taxon>
        <taxon>Mucoromycetes</taxon>
        <taxon>Mucorales</taxon>
        <taxon>Phycomycetaceae</taxon>
        <taxon>Phycomyces</taxon>
    </lineage>
</organism>
<feature type="transmembrane region" description="Helical" evidence="1">
    <location>
        <begin position="21"/>
        <end position="43"/>
    </location>
</feature>
<accession>A0ABR3AJN8</accession>
<keyword evidence="1" id="KW-0472">Membrane</keyword>
<comment type="caution">
    <text evidence="2">The sequence shown here is derived from an EMBL/GenBank/DDBJ whole genome shotgun (WGS) entry which is preliminary data.</text>
</comment>
<evidence type="ECO:0000313" key="2">
    <source>
        <dbReference type="EMBL" id="KAL0075074.1"/>
    </source>
</evidence>
<dbReference type="EMBL" id="JBCLYO010000038">
    <property type="protein sequence ID" value="KAL0075074.1"/>
    <property type="molecule type" value="Genomic_DNA"/>
</dbReference>
<reference evidence="2 3" key="1">
    <citation type="submission" date="2024-04" db="EMBL/GenBank/DDBJ databases">
        <title>Symmetric and asymmetric DNA N6-adenine methylation regulates different biological responses in Mucorales.</title>
        <authorList>
            <consortium name="Lawrence Berkeley National Laboratory"/>
            <person name="Lax C."/>
            <person name="Mondo S.J."/>
            <person name="Osorio-Concepcion M."/>
            <person name="Muszewska A."/>
            <person name="Corrochano-Luque M."/>
            <person name="Gutierrez G."/>
            <person name="Riley R."/>
            <person name="Lipzen A."/>
            <person name="Guo J."/>
            <person name="Hundley H."/>
            <person name="Amirebrahimi M."/>
            <person name="Ng V."/>
            <person name="Lorenzo-Gutierrez D."/>
            <person name="Binder U."/>
            <person name="Yang J."/>
            <person name="Song Y."/>
            <person name="Canovas D."/>
            <person name="Navarro E."/>
            <person name="Freitag M."/>
            <person name="Gabaldon T."/>
            <person name="Grigoriev I.V."/>
            <person name="Corrochano L.M."/>
            <person name="Nicolas F.E."/>
            <person name="Garre V."/>
        </authorList>
    </citation>
    <scope>NUCLEOTIDE SEQUENCE [LARGE SCALE GENOMIC DNA]</scope>
    <source>
        <strain evidence="2 3">L51</strain>
    </source>
</reference>
<proteinExistence type="predicted"/>
<keyword evidence="1" id="KW-1133">Transmembrane helix</keyword>
<keyword evidence="3" id="KW-1185">Reference proteome</keyword>
<keyword evidence="1" id="KW-0812">Transmembrane</keyword>
<feature type="transmembrane region" description="Helical" evidence="1">
    <location>
        <begin position="55"/>
        <end position="77"/>
    </location>
</feature>
<gene>
    <name evidence="2" type="ORF">J3Q64DRAFT_1776555</name>
</gene>
<dbReference type="Proteomes" id="UP001448207">
    <property type="component" value="Unassembled WGS sequence"/>
</dbReference>
<sequence>MPAKRSSPTRKCRDPKTGNCINSLFITFFFPLLNSVFYCIVLQKTYKPGVKSSCVFSRHSIFVLSLSLYMSLLTSLIS</sequence>
<evidence type="ECO:0000256" key="1">
    <source>
        <dbReference type="SAM" id="Phobius"/>
    </source>
</evidence>